<name>A0A0F9IMT6_9ZZZZ</name>
<proteinExistence type="predicted"/>
<evidence type="ECO:0000313" key="1">
    <source>
        <dbReference type="EMBL" id="KKM21104.1"/>
    </source>
</evidence>
<protein>
    <submittedName>
        <fullName evidence="1">Uncharacterized protein</fullName>
    </submittedName>
</protein>
<reference evidence="1" key="1">
    <citation type="journal article" date="2015" name="Nature">
        <title>Complex archaea that bridge the gap between prokaryotes and eukaryotes.</title>
        <authorList>
            <person name="Spang A."/>
            <person name="Saw J.H."/>
            <person name="Jorgensen S.L."/>
            <person name="Zaremba-Niedzwiedzka K."/>
            <person name="Martijn J."/>
            <person name="Lind A.E."/>
            <person name="van Eijk R."/>
            <person name="Schleper C."/>
            <person name="Guy L."/>
            <person name="Ettema T.J."/>
        </authorList>
    </citation>
    <scope>NUCLEOTIDE SEQUENCE</scope>
</reference>
<dbReference type="AlphaFoldDB" id="A0A0F9IMT6"/>
<accession>A0A0F9IMT6</accession>
<organism evidence="1">
    <name type="scientific">marine sediment metagenome</name>
    <dbReference type="NCBI Taxonomy" id="412755"/>
    <lineage>
        <taxon>unclassified sequences</taxon>
        <taxon>metagenomes</taxon>
        <taxon>ecological metagenomes</taxon>
    </lineage>
</organism>
<gene>
    <name evidence="1" type="ORF">LCGC14_1638810</name>
</gene>
<comment type="caution">
    <text evidence="1">The sequence shown here is derived from an EMBL/GenBank/DDBJ whole genome shotgun (WGS) entry which is preliminary data.</text>
</comment>
<dbReference type="EMBL" id="LAZR01013626">
    <property type="protein sequence ID" value="KKM21104.1"/>
    <property type="molecule type" value="Genomic_DNA"/>
</dbReference>
<sequence>MNNTKNAIMVTLFASMGQGENHYTLASVNRIIELLLEYHTTNVGRRWVFQCLHDLIEGGYINRRPRYKKNPEGQPRRRSSMIVFTVKGMEYLKKKLIEGARQALNSMLRYVTGDDKRWPRLPDVTNEEKSEMGKGGWEWLQRTIGDTASKMSF</sequence>